<dbReference type="AlphaFoldDB" id="A0A653BBT2"/>
<protein>
    <submittedName>
        <fullName evidence="1">Uncharacterized protein</fullName>
    </submittedName>
</protein>
<sequence length="67" mass="7687">MAYAWLPRRDRDASRNGSLKMGLHAIVQNWTRGHAEIRQKLGHSFCKSMILKFFYPHPQAADHPPSG</sequence>
<accession>A0A653BBT2</accession>
<organism evidence="1">
    <name type="scientific">Ectopseudomonas oleovorans</name>
    <name type="common">Pseudomonas oleovorans</name>
    <dbReference type="NCBI Taxonomy" id="301"/>
    <lineage>
        <taxon>Bacteria</taxon>
        <taxon>Pseudomonadati</taxon>
        <taxon>Pseudomonadota</taxon>
        <taxon>Gammaproteobacteria</taxon>
        <taxon>Pseudomonadales</taxon>
        <taxon>Pseudomonadaceae</taxon>
        <taxon>Ectopseudomonas</taxon>
    </lineage>
</organism>
<reference evidence="1" key="1">
    <citation type="submission" date="2018-11" db="EMBL/GenBank/DDBJ databases">
        <authorList>
            <consortium name="Genoscope - CEA"/>
            <person name="William W."/>
        </authorList>
    </citation>
    <scope>NUCLEOTIDE SEQUENCE [LARGE SCALE GENOMIC DNA]</scope>
    <source>
        <strain evidence="1">T9AD</strain>
    </source>
</reference>
<evidence type="ECO:0000313" key="1">
    <source>
        <dbReference type="EMBL" id="VDN66126.1"/>
    </source>
</evidence>
<name>A0A653BBT2_ECTOL</name>
<gene>
    <name evidence="1" type="ORF">POT9AD_5151</name>
</gene>
<dbReference type="EMBL" id="LR130779">
    <property type="protein sequence ID" value="VDN66126.1"/>
    <property type="molecule type" value="Genomic_DNA"/>
</dbReference>
<proteinExistence type="predicted"/>